<dbReference type="InterPro" id="IPR047213">
    <property type="entry name" value="TPP_PYR_PDC_IPDC-like"/>
</dbReference>
<dbReference type="CDD" id="cd02005">
    <property type="entry name" value="TPP_PDC_IPDC"/>
    <property type="match status" value="1"/>
</dbReference>
<dbReference type="PROSITE" id="PS00187">
    <property type="entry name" value="TPP_ENZYMES"/>
    <property type="match status" value="1"/>
</dbReference>
<evidence type="ECO:0000256" key="9">
    <source>
        <dbReference type="PIRSR" id="PIRSR036565-2"/>
    </source>
</evidence>
<organism evidence="14 15">
    <name type="scientific">Aeoliella mucimassa</name>
    <dbReference type="NCBI Taxonomy" id="2527972"/>
    <lineage>
        <taxon>Bacteria</taxon>
        <taxon>Pseudomonadati</taxon>
        <taxon>Planctomycetota</taxon>
        <taxon>Planctomycetia</taxon>
        <taxon>Pirellulales</taxon>
        <taxon>Lacipirellulaceae</taxon>
        <taxon>Aeoliella</taxon>
    </lineage>
</organism>
<dbReference type="InterPro" id="IPR012110">
    <property type="entry name" value="PDC/IPDC-like"/>
</dbReference>
<keyword evidence="15" id="KW-1185">Reference proteome</keyword>
<dbReference type="InterPro" id="IPR029035">
    <property type="entry name" value="DHS-like_NAD/FAD-binding_dom"/>
</dbReference>
<evidence type="ECO:0000259" key="12">
    <source>
        <dbReference type="Pfam" id="PF02775"/>
    </source>
</evidence>
<dbReference type="SUPFAM" id="SSF52467">
    <property type="entry name" value="DHS-like NAD/FAD-binding domain"/>
    <property type="match status" value="1"/>
</dbReference>
<evidence type="ECO:0000259" key="13">
    <source>
        <dbReference type="Pfam" id="PF02776"/>
    </source>
</evidence>
<evidence type="ECO:0000256" key="6">
    <source>
        <dbReference type="ARBA" id="ARBA00022842"/>
    </source>
</evidence>
<dbReference type="GO" id="GO:0004737">
    <property type="term" value="F:pyruvate decarboxylase activity"/>
    <property type="evidence" value="ECO:0007669"/>
    <property type="project" value="TreeGrafter"/>
</dbReference>
<reference evidence="14 15" key="1">
    <citation type="submission" date="2019-02" db="EMBL/GenBank/DDBJ databases">
        <title>Deep-cultivation of Planctomycetes and their phenomic and genomic characterization uncovers novel biology.</title>
        <authorList>
            <person name="Wiegand S."/>
            <person name="Jogler M."/>
            <person name="Boedeker C."/>
            <person name="Pinto D."/>
            <person name="Vollmers J."/>
            <person name="Rivas-Marin E."/>
            <person name="Kohn T."/>
            <person name="Peeters S.H."/>
            <person name="Heuer A."/>
            <person name="Rast P."/>
            <person name="Oberbeckmann S."/>
            <person name="Bunk B."/>
            <person name="Jeske O."/>
            <person name="Meyerdierks A."/>
            <person name="Storesund J.E."/>
            <person name="Kallscheuer N."/>
            <person name="Luecker S."/>
            <person name="Lage O.M."/>
            <person name="Pohl T."/>
            <person name="Merkel B.J."/>
            <person name="Hornburger P."/>
            <person name="Mueller R.-W."/>
            <person name="Bruemmer F."/>
            <person name="Labrenz M."/>
            <person name="Spormann A.M."/>
            <person name="Op den Camp H."/>
            <person name="Overmann J."/>
            <person name="Amann R."/>
            <person name="Jetten M.S.M."/>
            <person name="Mascher T."/>
            <person name="Medema M.H."/>
            <person name="Devos D.P."/>
            <person name="Kaster A.-K."/>
            <person name="Ovreas L."/>
            <person name="Rohde M."/>
            <person name="Galperin M.Y."/>
            <person name="Jogler C."/>
        </authorList>
    </citation>
    <scope>NUCLEOTIDE SEQUENCE [LARGE SCALE GENOMIC DNA]</scope>
    <source>
        <strain evidence="14 15">Pan181</strain>
    </source>
</reference>
<dbReference type="InterPro" id="IPR012000">
    <property type="entry name" value="Thiamin_PyroP_enz_cen_dom"/>
</dbReference>
<dbReference type="Pfam" id="PF02775">
    <property type="entry name" value="TPP_enzyme_C"/>
    <property type="match status" value="1"/>
</dbReference>
<gene>
    <name evidence="14" type="primary">ipdC</name>
    <name evidence="14" type="ORF">Pan181_51120</name>
</gene>
<dbReference type="PANTHER" id="PTHR43452:SF30">
    <property type="entry name" value="PYRUVATE DECARBOXYLASE ISOZYME 1-RELATED"/>
    <property type="match status" value="1"/>
</dbReference>
<dbReference type="KEGG" id="amuc:Pan181_51120"/>
<dbReference type="PIRSF" id="PIRSF036565">
    <property type="entry name" value="Pyruvt_ip_decrb"/>
    <property type="match status" value="1"/>
</dbReference>
<keyword evidence="4 9" id="KW-0479">Metal-binding</keyword>
<dbReference type="InterPro" id="IPR047214">
    <property type="entry name" value="TPP_PDC_IPDC"/>
</dbReference>
<evidence type="ECO:0000256" key="8">
    <source>
        <dbReference type="ARBA" id="ARBA00023239"/>
    </source>
</evidence>
<evidence type="ECO:0000256" key="1">
    <source>
        <dbReference type="ARBA" id="ARBA00001920"/>
    </source>
</evidence>
<keyword evidence="8 14" id="KW-0456">Lyase</keyword>
<keyword evidence="6 9" id="KW-0460">Magnesium</keyword>
<evidence type="ECO:0000259" key="11">
    <source>
        <dbReference type="Pfam" id="PF00205"/>
    </source>
</evidence>
<keyword evidence="14" id="KW-0670">Pyruvate</keyword>
<evidence type="ECO:0000256" key="2">
    <source>
        <dbReference type="ARBA" id="ARBA00001964"/>
    </source>
</evidence>
<dbReference type="AlphaFoldDB" id="A0A518AVY1"/>
<name>A0A518AVY1_9BACT</name>
<dbReference type="SUPFAM" id="SSF52518">
    <property type="entry name" value="Thiamin diphosphate-binding fold (THDP-binding)"/>
    <property type="match status" value="2"/>
</dbReference>
<protein>
    <submittedName>
        <fullName evidence="14">Indole-3-pyruvate decarboxylase</fullName>
        <ecNumber evidence="14">4.1.1.74</ecNumber>
    </submittedName>
</protein>
<keyword evidence="5" id="KW-0210">Decarboxylase</keyword>
<dbReference type="CDD" id="cd07038">
    <property type="entry name" value="TPP_PYR_PDC_IPDC_like"/>
    <property type="match status" value="1"/>
</dbReference>
<dbReference type="InterPro" id="IPR011766">
    <property type="entry name" value="TPP_enzyme_TPP-bd"/>
</dbReference>
<evidence type="ECO:0000256" key="5">
    <source>
        <dbReference type="ARBA" id="ARBA00022793"/>
    </source>
</evidence>
<evidence type="ECO:0000256" key="7">
    <source>
        <dbReference type="ARBA" id="ARBA00023052"/>
    </source>
</evidence>
<dbReference type="InterPro" id="IPR000399">
    <property type="entry name" value="TPP-bd_CS"/>
</dbReference>
<feature type="domain" description="Thiamine pyrophosphate enzyme N-terminal TPP-binding" evidence="13">
    <location>
        <begin position="18"/>
        <end position="119"/>
    </location>
</feature>
<dbReference type="PANTHER" id="PTHR43452">
    <property type="entry name" value="PYRUVATE DECARBOXYLASE"/>
    <property type="match status" value="1"/>
</dbReference>
<comment type="cofactor">
    <cofactor evidence="2">
        <name>thiamine diphosphate</name>
        <dbReference type="ChEBI" id="CHEBI:58937"/>
    </cofactor>
</comment>
<dbReference type="GO" id="GO:0047434">
    <property type="term" value="F:indolepyruvate decarboxylase activity"/>
    <property type="evidence" value="ECO:0007669"/>
    <property type="project" value="UniProtKB-EC"/>
</dbReference>
<evidence type="ECO:0000256" key="4">
    <source>
        <dbReference type="ARBA" id="ARBA00022723"/>
    </source>
</evidence>
<dbReference type="Gene3D" id="3.40.50.970">
    <property type="match status" value="2"/>
</dbReference>
<feature type="binding site" evidence="9">
    <location>
        <position position="472"/>
    </location>
    <ligand>
        <name>Mg(2+)</name>
        <dbReference type="ChEBI" id="CHEBI:18420"/>
    </ligand>
</feature>
<dbReference type="GO" id="GO:0000287">
    <property type="term" value="F:magnesium ion binding"/>
    <property type="evidence" value="ECO:0007669"/>
    <property type="project" value="InterPro"/>
</dbReference>
<dbReference type="OrthoDB" id="4494979at2"/>
<dbReference type="InterPro" id="IPR012001">
    <property type="entry name" value="Thiamin_PyroP_enz_TPP-bd_dom"/>
</dbReference>
<feature type="domain" description="Thiamine pyrophosphate enzyme central" evidence="11">
    <location>
        <begin position="207"/>
        <end position="329"/>
    </location>
</feature>
<feature type="binding site" evidence="9">
    <location>
        <position position="445"/>
    </location>
    <ligand>
        <name>Mg(2+)</name>
        <dbReference type="ChEBI" id="CHEBI:18420"/>
    </ligand>
</feature>
<comment type="cofactor">
    <cofactor evidence="1">
        <name>a metal cation</name>
        <dbReference type="ChEBI" id="CHEBI:25213"/>
    </cofactor>
</comment>
<dbReference type="Pfam" id="PF00205">
    <property type="entry name" value="TPP_enzyme_M"/>
    <property type="match status" value="1"/>
</dbReference>
<dbReference type="Gene3D" id="3.40.50.1220">
    <property type="entry name" value="TPP-binding domain"/>
    <property type="match status" value="1"/>
</dbReference>
<evidence type="ECO:0000313" key="15">
    <source>
        <dbReference type="Proteomes" id="UP000315750"/>
    </source>
</evidence>
<dbReference type="InterPro" id="IPR029061">
    <property type="entry name" value="THDP-binding"/>
</dbReference>
<dbReference type="EMBL" id="CP036278">
    <property type="protein sequence ID" value="QDU58872.1"/>
    <property type="molecule type" value="Genomic_DNA"/>
</dbReference>
<feature type="binding site" evidence="9">
    <location>
        <position position="474"/>
    </location>
    <ligand>
        <name>Mg(2+)</name>
        <dbReference type="ChEBI" id="CHEBI:18420"/>
    </ligand>
</feature>
<proteinExistence type="inferred from homology"/>
<dbReference type="Proteomes" id="UP000315750">
    <property type="component" value="Chromosome"/>
</dbReference>
<dbReference type="GO" id="GO:0005829">
    <property type="term" value="C:cytosol"/>
    <property type="evidence" value="ECO:0007669"/>
    <property type="project" value="TreeGrafter"/>
</dbReference>
<evidence type="ECO:0000256" key="10">
    <source>
        <dbReference type="RuleBase" id="RU362132"/>
    </source>
</evidence>
<evidence type="ECO:0000256" key="3">
    <source>
        <dbReference type="ARBA" id="ARBA00007812"/>
    </source>
</evidence>
<evidence type="ECO:0000313" key="14">
    <source>
        <dbReference type="EMBL" id="QDU58872.1"/>
    </source>
</evidence>
<dbReference type="EC" id="4.1.1.74" evidence="14"/>
<comment type="similarity">
    <text evidence="3 10">Belongs to the TPP enzyme family.</text>
</comment>
<dbReference type="Pfam" id="PF02776">
    <property type="entry name" value="TPP_enzyme_N"/>
    <property type="match status" value="1"/>
</dbReference>
<feature type="domain" description="Thiamine pyrophosphate enzyme TPP-binding" evidence="12">
    <location>
        <begin position="393"/>
        <end position="536"/>
    </location>
</feature>
<keyword evidence="7 10" id="KW-0786">Thiamine pyrophosphate</keyword>
<accession>A0A518AVY1</accession>
<sequence length="561" mass="61895">MPMTVPAHPHLGDSNPSIGEYLIRRLQDYGIADVFGIPGDYVLSFYTLLEKSELNAIGCTREDCAGFAADAYARVKGMGALCVTYCVGGLSVCNSIAGAYAEKSPVVMITGSPGLRERIHNPLLHHMVRNFRTQYDVFEKLCIAGAELNDPNTAFREIDRVLASCKRYSRPVYLEIPRDMVHVRPGQNPVYEHLEVVSDTRALAEAVEEAAKRIENAKQPVLLLGVEIHRFSLRDQVLKLAEEAGLPMAATMLGKGVVAETHPQYMGLYEGALGEPEVTRYVEESDCVVMLGTFMTDINLGIYTAELDHSDCIYATSEELRIRHHHYHDVRLDDFIAGLAERKPRPKQQLPPAPTDWNKQPFVLQPEEKMTISRMIDRLDEQLVDDTIVIADIGDSLFSSTELTTRGHTEFISPAYYTSMGFAVPATLGASTASPEARVVAIVGDGAFQMTGMELSNLVARKIPAIIIVLNNGGYGTERLLHPGEYKFNDIHTWNYHKLPEVLGGGTGYEVFTEGEFDTALNTAWDDRSGPSILHVHLSPTDSSRALDRLGAKMQQTVVGG</sequence>
<comment type="cofactor">
    <cofactor evidence="9">
        <name>Mg(2+)</name>
        <dbReference type="ChEBI" id="CHEBI:18420"/>
    </cofactor>
    <text evidence="9">Binds 1 Mg(2+) per subunit.</text>
</comment>
<dbReference type="GO" id="GO:0000949">
    <property type="term" value="P:aromatic amino acid family catabolic process to alcohol via Ehrlich pathway"/>
    <property type="evidence" value="ECO:0007669"/>
    <property type="project" value="TreeGrafter"/>
</dbReference>
<dbReference type="GO" id="GO:0030976">
    <property type="term" value="F:thiamine pyrophosphate binding"/>
    <property type="evidence" value="ECO:0007669"/>
    <property type="project" value="InterPro"/>
</dbReference>